<name>A0A382F9S2_9ZZZZ</name>
<evidence type="ECO:0000259" key="6">
    <source>
        <dbReference type="PROSITE" id="PS50928"/>
    </source>
</evidence>
<keyword evidence="2 5" id="KW-0812">Transmembrane</keyword>
<dbReference type="InterPro" id="IPR000515">
    <property type="entry name" value="MetI-like"/>
</dbReference>
<protein>
    <recommendedName>
        <fullName evidence="6">ABC transmembrane type-1 domain-containing protein</fullName>
    </recommendedName>
</protein>
<sequence>MSISAFVPLMTVINYSLHYIFAGSIPEFVGLQNYVEVMVDANFKQALLRQLVYSFIVLIIEIPLGILIALSMPKRGSGVGLSLVLLGIPLLIPYNVVGIVWRLFSQSDIGIIPRVMFILGYEYNVSLQSVDAFVTLLLLDVWHWTPFVALLSYAGVQAVPDAYYQAARIDGASKWKTFSYVTLPKLRPVLTLAILIRFMDSFKIYSEPLLLTGG</sequence>
<organism evidence="7">
    <name type="scientific">marine metagenome</name>
    <dbReference type="NCBI Taxonomy" id="408172"/>
    <lineage>
        <taxon>unclassified sequences</taxon>
        <taxon>metagenomes</taxon>
        <taxon>ecological metagenomes</taxon>
    </lineage>
</organism>
<dbReference type="Pfam" id="PF00528">
    <property type="entry name" value="BPD_transp_1"/>
    <property type="match status" value="1"/>
</dbReference>
<dbReference type="PROSITE" id="PS50928">
    <property type="entry name" value="ABC_TM1"/>
    <property type="match status" value="1"/>
</dbReference>
<comment type="subcellular location">
    <subcellularLocation>
        <location evidence="1">Membrane</location>
        <topology evidence="1">Multi-pass membrane protein</topology>
    </subcellularLocation>
</comment>
<evidence type="ECO:0000256" key="2">
    <source>
        <dbReference type="ARBA" id="ARBA00022692"/>
    </source>
</evidence>
<dbReference type="InterPro" id="IPR035906">
    <property type="entry name" value="MetI-like_sf"/>
</dbReference>
<dbReference type="InterPro" id="IPR052730">
    <property type="entry name" value="Sugar_ABC_transporter"/>
</dbReference>
<feature type="transmembrane region" description="Helical" evidence="5">
    <location>
        <begin position="51"/>
        <end position="71"/>
    </location>
</feature>
<evidence type="ECO:0000256" key="1">
    <source>
        <dbReference type="ARBA" id="ARBA00004141"/>
    </source>
</evidence>
<evidence type="ECO:0000256" key="4">
    <source>
        <dbReference type="ARBA" id="ARBA00023136"/>
    </source>
</evidence>
<keyword evidence="3 5" id="KW-1133">Transmembrane helix</keyword>
<dbReference type="PANTHER" id="PTHR43759:SF1">
    <property type="entry name" value="GLUCOSE IMPORT SYSTEM PERMEASE PROTEIN GLCT"/>
    <property type="match status" value="1"/>
</dbReference>
<evidence type="ECO:0000256" key="5">
    <source>
        <dbReference type="SAM" id="Phobius"/>
    </source>
</evidence>
<dbReference type="AlphaFoldDB" id="A0A382F9S2"/>
<accession>A0A382F9S2</accession>
<dbReference type="GO" id="GO:0055085">
    <property type="term" value="P:transmembrane transport"/>
    <property type="evidence" value="ECO:0007669"/>
    <property type="project" value="InterPro"/>
</dbReference>
<evidence type="ECO:0000313" key="7">
    <source>
        <dbReference type="EMBL" id="SVB58827.1"/>
    </source>
</evidence>
<keyword evidence="4 5" id="KW-0472">Membrane</keyword>
<proteinExistence type="predicted"/>
<dbReference type="SUPFAM" id="SSF161098">
    <property type="entry name" value="MetI-like"/>
    <property type="match status" value="1"/>
</dbReference>
<gene>
    <name evidence="7" type="ORF">METZ01_LOCUS211681</name>
</gene>
<dbReference type="PANTHER" id="PTHR43759">
    <property type="entry name" value="TREHALOSE TRANSPORT SYSTEM PERMEASE PROTEIN SUGA"/>
    <property type="match status" value="1"/>
</dbReference>
<feature type="transmembrane region" description="Helical" evidence="5">
    <location>
        <begin position="12"/>
        <end position="31"/>
    </location>
</feature>
<reference evidence="7" key="1">
    <citation type="submission" date="2018-05" db="EMBL/GenBank/DDBJ databases">
        <authorList>
            <person name="Lanie J.A."/>
            <person name="Ng W.-L."/>
            <person name="Kazmierczak K.M."/>
            <person name="Andrzejewski T.M."/>
            <person name="Davidsen T.M."/>
            <person name="Wayne K.J."/>
            <person name="Tettelin H."/>
            <person name="Glass J.I."/>
            <person name="Rusch D."/>
            <person name="Podicherti R."/>
            <person name="Tsui H.-C.T."/>
            <person name="Winkler M.E."/>
        </authorList>
    </citation>
    <scope>NUCLEOTIDE SEQUENCE</scope>
</reference>
<dbReference type="GO" id="GO:0016020">
    <property type="term" value="C:membrane"/>
    <property type="evidence" value="ECO:0007669"/>
    <property type="project" value="UniProtKB-SubCell"/>
</dbReference>
<dbReference type="EMBL" id="UINC01048375">
    <property type="protein sequence ID" value="SVB58827.1"/>
    <property type="molecule type" value="Genomic_DNA"/>
</dbReference>
<dbReference type="CDD" id="cd06261">
    <property type="entry name" value="TM_PBP2"/>
    <property type="match status" value="1"/>
</dbReference>
<dbReference type="Gene3D" id="1.10.3720.10">
    <property type="entry name" value="MetI-like"/>
    <property type="match status" value="1"/>
</dbReference>
<evidence type="ECO:0000256" key="3">
    <source>
        <dbReference type="ARBA" id="ARBA00022989"/>
    </source>
</evidence>
<feature type="transmembrane region" description="Helical" evidence="5">
    <location>
        <begin position="83"/>
        <end position="104"/>
    </location>
</feature>
<feature type="non-terminal residue" evidence="7">
    <location>
        <position position="214"/>
    </location>
</feature>
<feature type="domain" description="ABC transmembrane type-1" evidence="6">
    <location>
        <begin position="47"/>
        <end position="214"/>
    </location>
</feature>